<feature type="region of interest" description="Disordered" evidence="1">
    <location>
        <begin position="187"/>
        <end position="208"/>
    </location>
</feature>
<gene>
    <name evidence="2" type="ORF">BD310DRAFT_933235</name>
</gene>
<dbReference type="GO" id="GO:0007166">
    <property type="term" value="P:cell surface receptor signaling pathway"/>
    <property type="evidence" value="ECO:0007669"/>
    <property type="project" value="InterPro"/>
</dbReference>
<organism evidence="2 3">
    <name type="scientific">Dichomitus squalens</name>
    <dbReference type="NCBI Taxonomy" id="114155"/>
    <lineage>
        <taxon>Eukaryota</taxon>
        <taxon>Fungi</taxon>
        <taxon>Dikarya</taxon>
        <taxon>Basidiomycota</taxon>
        <taxon>Agaricomycotina</taxon>
        <taxon>Agaricomycetes</taxon>
        <taxon>Polyporales</taxon>
        <taxon>Polyporaceae</taxon>
        <taxon>Dichomitus</taxon>
    </lineage>
</organism>
<reference evidence="2 3" key="1">
    <citation type="submission" date="2019-01" db="EMBL/GenBank/DDBJ databases">
        <title>Draft genome sequences of three monokaryotic isolates of the white-rot basidiomycete fungus Dichomitus squalens.</title>
        <authorList>
            <consortium name="DOE Joint Genome Institute"/>
            <person name="Lopez S.C."/>
            <person name="Andreopoulos B."/>
            <person name="Pangilinan J."/>
            <person name="Lipzen A."/>
            <person name="Riley R."/>
            <person name="Ahrendt S."/>
            <person name="Ng V."/>
            <person name="Barry K."/>
            <person name="Daum C."/>
            <person name="Grigoriev I.V."/>
            <person name="Hilden K.S."/>
            <person name="Makela M.R."/>
            <person name="de Vries R.P."/>
        </authorList>
    </citation>
    <scope>NUCLEOTIDE SEQUENCE [LARGE SCALE GENOMIC DNA]</scope>
    <source>
        <strain evidence="2 3">CBS 464.89</strain>
    </source>
</reference>
<name>A0A4Q9PMZ7_9APHY</name>
<feature type="compositionally biased region" description="Polar residues" evidence="1">
    <location>
        <begin position="194"/>
        <end position="208"/>
    </location>
</feature>
<keyword evidence="3" id="KW-1185">Reference proteome</keyword>
<dbReference type="EMBL" id="ML145165">
    <property type="protein sequence ID" value="TBU55631.1"/>
    <property type="molecule type" value="Genomic_DNA"/>
</dbReference>
<dbReference type="Gene3D" id="1.20.930.20">
    <property type="entry name" value="Adaptor protein Cbl, N-terminal domain"/>
    <property type="match status" value="1"/>
</dbReference>
<dbReference type="Proteomes" id="UP000292082">
    <property type="component" value="Unassembled WGS sequence"/>
</dbReference>
<sequence length="243" mass="27060">MRRVALHKRDLLPSISTLAVLKTSLEVLGKFGSTAPFLQATVDTALQIIHYAEEVKRNRHDSLELALSTAKIVEALLKATHDVSEHEMDEQFKEDIHNFHERLLDIITTMEHLTDTTVWKRVLQKDSHSQAIARHRQALHQALVTFQIVDGISMRILAIRHHDEVMGSLRSLTTLLSQPHLSANMSTAAAPVSTLPTSRPASPPSNNAARTISGGWGAGVLRLQLPGQKSVCLFFLKHTFPKR</sequence>
<evidence type="ECO:0000256" key="1">
    <source>
        <dbReference type="SAM" id="MobiDB-lite"/>
    </source>
</evidence>
<dbReference type="InterPro" id="IPR036537">
    <property type="entry name" value="Adaptor_Cbl_N_dom_sf"/>
</dbReference>
<dbReference type="AlphaFoldDB" id="A0A4Q9PMZ7"/>
<accession>A0A4Q9PMZ7</accession>
<proteinExistence type="predicted"/>
<dbReference type="InterPro" id="IPR059179">
    <property type="entry name" value="MLKL-like_MCAfunc"/>
</dbReference>
<evidence type="ECO:0000313" key="2">
    <source>
        <dbReference type="EMBL" id="TBU55631.1"/>
    </source>
</evidence>
<evidence type="ECO:0000313" key="3">
    <source>
        <dbReference type="Proteomes" id="UP000292082"/>
    </source>
</evidence>
<protein>
    <submittedName>
        <fullName evidence="2">Uncharacterized protein</fullName>
    </submittedName>
</protein>
<dbReference type="CDD" id="cd21037">
    <property type="entry name" value="MLKL_NTD"/>
    <property type="match status" value="1"/>
</dbReference>